<reference evidence="1 2" key="1">
    <citation type="submission" date="2021-02" db="EMBL/GenBank/DDBJ databases">
        <title>Paenibacillus tianjinensis sp. nov.</title>
        <authorList>
            <person name="Liu H."/>
        </authorList>
    </citation>
    <scope>NUCLEOTIDE SEQUENCE [LARGE SCALE GENOMIC DNA]</scope>
    <source>
        <strain evidence="1 2">TB2019</strain>
    </source>
</reference>
<dbReference type="RefSeq" id="WP_206101020.1">
    <property type="nucleotide sequence ID" value="NZ_CP070969.1"/>
</dbReference>
<evidence type="ECO:0000313" key="1">
    <source>
        <dbReference type="EMBL" id="QSF43387.1"/>
    </source>
</evidence>
<sequence>MSWSDTYPHELHANVLLLDGKIENWKTGNTKAQPEYWPFSTYWKSSRMKLEHYDGYDSMGLGDYTVETKTWIVNNDQEHNDVFEIHSKEWYRQWEHADDYKLGRAY</sequence>
<accession>A0ABX7L656</accession>
<organism evidence="1 2">
    <name type="scientific">Paenibacillus tianjinensis</name>
    <dbReference type="NCBI Taxonomy" id="2810347"/>
    <lineage>
        <taxon>Bacteria</taxon>
        <taxon>Bacillati</taxon>
        <taxon>Bacillota</taxon>
        <taxon>Bacilli</taxon>
        <taxon>Bacillales</taxon>
        <taxon>Paenibacillaceae</taxon>
        <taxon>Paenibacillus</taxon>
    </lineage>
</organism>
<proteinExistence type="predicted"/>
<name>A0ABX7L656_9BACL</name>
<dbReference type="EMBL" id="CP070969">
    <property type="protein sequence ID" value="QSF43387.1"/>
    <property type="molecule type" value="Genomic_DNA"/>
</dbReference>
<dbReference type="Proteomes" id="UP000663452">
    <property type="component" value="Chromosome"/>
</dbReference>
<gene>
    <name evidence="1" type="ORF">JRJ22_19160</name>
</gene>
<evidence type="ECO:0000313" key="2">
    <source>
        <dbReference type="Proteomes" id="UP000663452"/>
    </source>
</evidence>
<protein>
    <submittedName>
        <fullName evidence="1">Uncharacterized protein</fullName>
    </submittedName>
</protein>
<keyword evidence="2" id="KW-1185">Reference proteome</keyword>